<protein>
    <recommendedName>
        <fullName evidence="6">Nitronate monooxygenase</fullName>
    </recommendedName>
</protein>
<dbReference type="OrthoDB" id="2349068at2759"/>
<comment type="caution">
    <text evidence="4">The sequence shown here is derived from an EMBL/GenBank/DDBJ whole genome shotgun (WGS) entry which is preliminary data.</text>
</comment>
<keyword evidence="2" id="KW-0288">FMN</keyword>
<evidence type="ECO:0000256" key="2">
    <source>
        <dbReference type="ARBA" id="ARBA00022643"/>
    </source>
</evidence>
<dbReference type="AlphaFoldDB" id="A0A812LBK7"/>
<dbReference type="Gene3D" id="3.20.20.70">
    <property type="entry name" value="Aldolase class I"/>
    <property type="match status" value="1"/>
</dbReference>
<dbReference type="Pfam" id="PF03060">
    <property type="entry name" value="NMO"/>
    <property type="match status" value="1"/>
</dbReference>
<dbReference type="PANTHER" id="PTHR32332">
    <property type="entry name" value="2-NITROPROPANE DIOXYGENASE"/>
    <property type="match status" value="1"/>
</dbReference>
<evidence type="ECO:0000313" key="5">
    <source>
        <dbReference type="Proteomes" id="UP000604046"/>
    </source>
</evidence>
<dbReference type="SUPFAM" id="SSF51412">
    <property type="entry name" value="Inosine monophosphate dehydrogenase (IMPDH)"/>
    <property type="match status" value="1"/>
</dbReference>
<name>A0A812LBK7_9DINO</name>
<evidence type="ECO:0000256" key="3">
    <source>
        <dbReference type="ARBA" id="ARBA00023002"/>
    </source>
</evidence>
<dbReference type="EMBL" id="CAJNDS010001024">
    <property type="protein sequence ID" value="CAE7244493.1"/>
    <property type="molecule type" value="Genomic_DNA"/>
</dbReference>
<keyword evidence="1" id="KW-0285">Flavoprotein</keyword>
<sequence>MARASPPALAKAVSEAGGLGLIGGGYGDEHDLDLAFAAAAPARVGVGFITWSLDRQPELLEQALRHKPTAVMLSFGDPAPHARAIKAAGAALFCQCQTLRHVAEAVAAGADVVVAQGSEAGGHGSVRGTMSFVAEVADYLKAHSPSTLLLAAGGIADGRGLAASLMLGADGVLMGSRFWACEESHVKSGLVDAAIAADGDATVRSSVPDIARGKAWPAPFNIRTLSTQIIKHWLPLEAETKANPQQRQELAEQYAQGAAEADPQNTGVIVGEAVGLIHDRPSAKVLVRRIAAEAAGMLSTAASHCGADAGALSRNSAL</sequence>
<gene>
    <name evidence="4" type="ORF">SNAT2548_LOCUS11451</name>
</gene>
<dbReference type="PANTHER" id="PTHR32332:SF31">
    <property type="entry name" value="2-NITROPROPANE DIOXYGENASE FAMILY, PUTATIVE (AFU_ORTHOLOGUE AFUA_2G09850)-RELATED"/>
    <property type="match status" value="1"/>
</dbReference>
<organism evidence="4 5">
    <name type="scientific">Symbiodinium natans</name>
    <dbReference type="NCBI Taxonomy" id="878477"/>
    <lineage>
        <taxon>Eukaryota</taxon>
        <taxon>Sar</taxon>
        <taxon>Alveolata</taxon>
        <taxon>Dinophyceae</taxon>
        <taxon>Suessiales</taxon>
        <taxon>Symbiodiniaceae</taxon>
        <taxon>Symbiodinium</taxon>
    </lineage>
</organism>
<dbReference type="GO" id="GO:0018580">
    <property type="term" value="F:nitronate monooxygenase activity"/>
    <property type="evidence" value="ECO:0007669"/>
    <property type="project" value="InterPro"/>
</dbReference>
<dbReference type="InterPro" id="IPR004136">
    <property type="entry name" value="NMO"/>
</dbReference>
<keyword evidence="3" id="KW-0560">Oxidoreductase</keyword>
<evidence type="ECO:0008006" key="6">
    <source>
        <dbReference type="Google" id="ProtNLM"/>
    </source>
</evidence>
<dbReference type="Proteomes" id="UP000604046">
    <property type="component" value="Unassembled WGS sequence"/>
</dbReference>
<dbReference type="CDD" id="cd04730">
    <property type="entry name" value="NPD_like"/>
    <property type="match status" value="1"/>
</dbReference>
<reference evidence="4" key="1">
    <citation type="submission" date="2021-02" db="EMBL/GenBank/DDBJ databases">
        <authorList>
            <person name="Dougan E. K."/>
            <person name="Rhodes N."/>
            <person name="Thang M."/>
            <person name="Chan C."/>
        </authorList>
    </citation>
    <scope>NUCLEOTIDE SEQUENCE</scope>
</reference>
<accession>A0A812LBK7</accession>
<keyword evidence="5" id="KW-1185">Reference proteome</keyword>
<evidence type="ECO:0000256" key="1">
    <source>
        <dbReference type="ARBA" id="ARBA00022630"/>
    </source>
</evidence>
<proteinExistence type="predicted"/>
<evidence type="ECO:0000313" key="4">
    <source>
        <dbReference type="EMBL" id="CAE7244493.1"/>
    </source>
</evidence>
<dbReference type="InterPro" id="IPR013785">
    <property type="entry name" value="Aldolase_TIM"/>
</dbReference>